<evidence type="ECO:0000313" key="2">
    <source>
        <dbReference type="Proteomes" id="UP000250163"/>
    </source>
</evidence>
<organism evidence="1 2">
    <name type="scientific">Moritella yayanosii</name>
    <dbReference type="NCBI Taxonomy" id="69539"/>
    <lineage>
        <taxon>Bacteria</taxon>
        <taxon>Pseudomonadati</taxon>
        <taxon>Pseudomonadota</taxon>
        <taxon>Gammaproteobacteria</taxon>
        <taxon>Alteromonadales</taxon>
        <taxon>Moritellaceae</taxon>
        <taxon>Moritella</taxon>
    </lineage>
</organism>
<name>A0A330LRB1_9GAMM</name>
<dbReference type="AlphaFoldDB" id="A0A330LRB1"/>
<keyword evidence="2" id="KW-1185">Reference proteome</keyword>
<reference evidence="2" key="1">
    <citation type="submission" date="2018-05" db="EMBL/GenBank/DDBJ databases">
        <authorList>
            <person name="Cea G.-C."/>
            <person name="William W."/>
        </authorList>
    </citation>
    <scope>NUCLEOTIDE SEQUENCE [LARGE SCALE GENOMIC DNA]</scope>
    <source>
        <strain evidence="2">DB21MT 5</strain>
    </source>
</reference>
<protein>
    <submittedName>
        <fullName evidence="1">Small heat shock protein IbpB</fullName>
    </submittedName>
</protein>
<accession>A0A330LRB1</accession>
<gene>
    <name evidence="1" type="ORF">MORIYA_0147</name>
</gene>
<dbReference type="KEGG" id="mya:MORIYA_0147"/>
<dbReference type="Proteomes" id="UP000250163">
    <property type="component" value="Chromosome MORIYA"/>
</dbReference>
<keyword evidence="1" id="KW-0346">Stress response</keyword>
<sequence length="38" mass="4371">MKEADRTNGLLTLQLERNVPEALQPRKISIGSFLFLRD</sequence>
<dbReference type="EMBL" id="LS483250">
    <property type="protein sequence ID" value="SQD76625.1"/>
    <property type="molecule type" value="Genomic_DNA"/>
</dbReference>
<evidence type="ECO:0000313" key="1">
    <source>
        <dbReference type="EMBL" id="SQD76625.1"/>
    </source>
</evidence>
<proteinExistence type="predicted"/>